<evidence type="ECO:0000256" key="2">
    <source>
        <dbReference type="ARBA" id="ARBA00023157"/>
    </source>
</evidence>
<dbReference type="OrthoDB" id="1915198at2759"/>
<dbReference type="EMBL" id="SWLB01000011">
    <property type="protein sequence ID" value="KAF3332943.1"/>
    <property type="molecule type" value="Genomic_DNA"/>
</dbReference>
<feature type="domain" description="Pectinesterase inhibitor" evidence="5">
    <location>
        <begin position="23"/>
        <end position="172"/>
    </location>
</feature>
<evidence type="ECO:0000256" key="1">
    <source>
        <dbReference type="ARBA" id="ARBA00022729"/>
    </source>
</evidence>
<evidence type="ECO:0000313" key="6">
    <source>
        <dbReference type="EMBL" id="KAF3332943.1"/>
    </source>
</evidence>
<evidence type="ECO:0000256" key="4">
    <source>
        <dbReference type="SAM" id="SignalP"/>
    </source>
</evidence>
<dbReference type="Gene3D" id="1.20.140.40">
    <property type="entry name" value="Invertase/pectin methylesterase inhibitor family protein"/>
    <property type="match status" value="1"/>
</dbReference>
<dbReference type="Pfam" id="PF04043">
    <property type="entry name" value="PMEI"/>
    <property type="match status" value="1"/>
</dbReference>
<accession>A0A833R3X0</accession>
<dbReference type="SUPFAM" id="SSF101148">
    <property type="entry name" value="Plant invertase/pectin methylesterase inhibitor"/>
    <property type="match status" value="1"/>
</dbReference>
<evidence type="ECO:0000313" key="7">
    <source>
        <dbReference type="Proteomes" id="UP000623129"/>
    </source>
</evidence>
<dbReference type="GO" id="GO:0004857">
    <property type="term" value="F:enzyme inhibitor activity"/>
    <property type="evidence" value="ECO:0007669"/>
    <property type="project" value="InterPro"/>
</dbReference>
<reference evidence="6" key="1">
    <citation type="submission" date="2020-01" db="EMBL/GenBank/DDBJ databases">
        <title>Genome sequence of Kobresia littledalei, the first chromosome-level genome in the family Cyperaceae.</title>
        <authorList>
            <person name="Qu G."/>
        </authorList>
    </citation>
    <scope>NUCLEOTIDE SEQUENCE</scope>
    <source>
        <strain evidence="6">C.B.Clarke</strain>
        <tissue evidence="6">Leaf</tissue>
    </source>
</reference>
<sequence length="175" mass="18674">MTILSPSIVVFFLALLVSFPHFNNATASDACKAATRISPTIDLNFCITSLQSDSTSSSTNALGLAKIVVGLASKHAKTTKAKINKMLLDAAYGNIMPEIHTCRSLYSRMIDYLSTAADGLSSSNYADAKTYLSAALDAPCDCNEAFSKKQAPPVLSNENETVKQLTEISLALVNM</sequence>
<dbReference type="InterPro" id="IPR006501">
    <property type="entry name" value="Pectinesterase_inhib_dom"/>
</dbReference>
<keyword evidence="7" id="KW-1185">Reference proteome</keyword>
<comment type="caution">
    <text evidence="6">The sequence shown here is derived from an EMBL/GenBank/DDBJ whole genome shotgun (WGS) entry which is preliminary data.</text>
</comment>
<dbReference type="CDD" id="cd15795">
    <property type="entry name" value="PMEI-Pla_a_1_like"/>
    <property type="match status" value="1"/>
</dbReference>
<gene>
    <name evidence="6" type="ORF">FCM35_KLT02520</name>
</gene>
<dbReference type="InterPro" id="IPR035513">
    <property type="entry name" value="Invertase/methylesterase_inhib"/>
</dbReference>
<keyword evidence="1 4" id="KW-0732">Signal</keyword>
<dbReference type="Proteomes" id="UP000623129">
    <property type="component" value="Unassembled WGS sequence"/>
</dbReference>
<comment type="similarity">
    <text evidence="3">Belongs to the PMEI family.</text>
</comment>
<feature type="chain" id="PRO_5032664788" evidence="4">
    <location>
        <begin position="26"/>
        <end position="175"/>
    </location>
</feature>
<proteinExistence type="inferred from homology"/>
<organism evidence="6 7">
    <name type="scientific">Carex littledalei</name>
    <dbReference type="NCBI Taxonomy" id="544730"/>
    <lineage>
        <taxon>Eukaryota</taxon>
        <taxon>Viridiplantae</taxon>
        <taxon>Streptophyta</taxon>
        <taxon>Embryophyta</taxon>
        <taxon>Tracheophyta</taxon>
        <taxon>Spermatophyta</taxon>
        <taxon>Magnoliopsida</taxon>
        <taxon>Liliopsida</taxon>
        <taxon>Poales</taxon>
        <taxon>Cyperaceae</taxon>
        <taxon>Cyperoideae</taxon>
        <taxon>Cariceae</taxon>
        <taxon>Carex</taxon>
        <taxon>Carex subgen. Euthyceras</taxon>
    </lineage>
</organism>
<dbReference type="NCBIfam" id="TIGR01614">
    <property type="entry name" value="PME_inhib"/>
    <property type="match status" value="1"/>
</dbReference>
<feature type="signal peptide" evidence="4">
    <location>
        <begin position="1"/>
        <end position="25"/>
    </location>
</feature>
<keyword evidence="2" id="KW-1015">Disulfide bond</keyword>
<dbReference type="PANTHER" id="PTHR35357:SF8">
    <property type="entry name" value="OS01G0111000 PROTEIN"/>
    <property type="match status" value="1"/>
</dbReference>
<dbReference type="AlphaFoldDB" id="A0A833R3X0"/>
<evidence type="ECO:0000256" key="3">
    <source>
        <dbReference type="ARBA" id="ARBA00038471"/>
    </source>
</evidence>
<dbReference type="InterPro" id="IPR034088">
    <property type="entry name" value="Pla_a_1-like"/>
</dbReference>
<dbReference type="SMART" id="SM00856">
    <property type="entry name" value="PMEI"/>
    <property type="match status" value="1"/>
</dbReference>
<name>A0A833R3X0_9POAL</name>
<protein>
    <submittedName>
        <fullName evidence="6">Putative invertase inhibitor</fullName>
    </submittedName>
</protein>
<evidence type="ECO:0000259" key="5">
    <source>
        <dbReference type="SMART" id="SM00856"/>
    </source>
</evidence>
<dbReference type="PANTHER" id="PTHR35357">
    <property type="entry name" value="OS02G0537100 PROTEIN"/>
    <property type="match status" value="1"/>
</dbReference>